<dbReference type="InterPro" id="IPR053162">
    <property type="entry name" value="DnaD"/>
</dbReference>
<comment type="caution">
    <text evidence="5">The sequence shown here is derived from an EMBL/GenBank/DDBJ whole genome shotgun (WGS) entry which is preliminary data.</text>
</comment>
<evidence type="ECO:0000256" key="2">
    <source>
        <dbReference type="SAM" id="MobiDB-lite"/>
    </source>
</evidence>
<feature type="compositionally biased region" description="Basic and acidic residues" evidence="2">
    <location>
        <begin position="141"/>
        <end position="185"/>
    </location>
</feature>
<reference evidence="5 6" key="1">
    <citation type="submission" date="2017-08" db="EMBL/GenBank/DDBJ databases">
        <title>Draft genome sequences of 64 type strains of genus Staph aureus.</title>
        <authorList>
            <person name="Cole K."/>
            <person name="Golubchik T."/>
            <person name="Russell J."/>
            <person name="Foster D."/>
            <person name="Llewelyn M."/>
            <person name="Wilson D."/>
            <person name="Crook D."/>
            <person name="Paul J."/>
        </authorList>
    </citation>
    <scope>NUCLEOTIDE SEQUENCE [LARGE SCALE GENOMIC DNA]</scope>
    <source>
        <strain evidence="5 6">DSM 28300</strain>
    </source>
</reference>
<feature type="region of interest" description="Disordered" evidence="2">
    <location>
        <begin position="277"/>
        <end position="297"/>
    </location>
</feature>
<evidence type="ECO:0000313" key="6">
    <source>
        <dbReference type="Proteomes" id="UP000236395"/>
    </source>
</evidence>
<dbReference type="RefSeq" id="WP_047549438.1">
    <property type="nucleotide sequence ID" value="NZ_CCEL01000004.1"/>
</dbReference>
<proteinExistence type="inferred from homology"/>
<dbReference type="InterPro" id="IPR036388">
    <property type="entry name" value="WH-like_DNA-bd_sf"/>
</dbReference>
<dbReference type="Gene3D" id="1.10.10.10">
    <property type="entry name" value="Winged helix-like DNA-binding domain superfamily/Winged helix DNA-binding domain"/>
    <property type="match status" value="1"/>
</dbReference>
<dbReference type="InterPro" id="IPR006343">
    <property type="entry name" value="DnaB/C_C"/>
</dbReference>
<evidence type="ECO:0000256" key="1">
    <source>
        <dbReference type="ARBA" id="ARBA00093462"/>
    </source>
</evidence>
<dbReference type="Proteomes" id="UP000236395">
    <property type="component" value="Unassembled WGS sequence"/>
</dbReference>
<protein>
    <submittedName>
        <fullName evidence="5">DnaD domain protein</fullName>
    </submittedName>
</protein>
<dbReference type="PANTHER" id="PTHR37293:SF6">
    <property type="entry name" value="DNA REPLICATION PROTEIN DNAD"/>
    <property type="match status" value="1"/>
</dbReference>
<dbReference type="NCBIfam" id="TIGR01446">
    <property type="entry name" value="DnaD_dom"/>
    <property type="match status" value="1"/>
</dbReference>
<comment type="similarity">
    <text evidence="1">Belongs to the DnaB/DnaD family.</text>
</comment>
<dbReference type="GeneID" id="98345638"/>
<keyword evidence="7" id="KW-1185">Reference proteome</keyword>
<dbReference type="SUPFAM" id="SSF158499">
    <property type="entry name" value="DnaD domain-like"/>
    <property type="match status" value="1"/>
</dbReference>
<reference evidence="4 7" key="2">
    <citation type="submission" date="2020-10" db="EMBL/GenBank/DDBJ databases">
        <title>Phenotypic and genomic profiling of Staphylococcus argenteus in Canada and the United States and recommendations for clinical result reporting.</title>
        <authorList>
            <person name="Eshaghi A."/>
            <person name="Bommersbach C."/>
            <person name="Zitterman S."/>
            <person name="Burnham C.-A.D."/>
            <person name="Patel R."/>
            <person name="Schuetz A.N."/>
            <person name="Patel S.N."/>
            <person name="Kus J.V."/>
        </authorList>
    </citation>
    <scope>NUCLEOTIDE SEQUENCE [LARGE SCALE GENOMIC DNA]</scope>
    <source>
        <strain evidence="4 7">DSM 28300</strain>
    </source>
</reference>
<feature type="compositionally biased region" description="Low complexity" evidence="2">
    <location>
        <begin position="115"/>
        <end position="140"/>
    </location>
</feature>
<dbReference type="PANTHER" id="PTHR37293">
    <property type="entry name" value="PHAGE REPLICATION PROTEIN-RELATED"/>
    <property type="match status" value="1"/>
</dbReference>
<feature type="region of interest" description="Disordered" evidence="2">
    <location>
        <begin position="112"/>
        <end position="185"/>
    </location>
</feature>
<evidence type="ECO:0000313" key="4">
    <source>
        <dbReference type="EMBL" id="MBE2128529.1"/>
    </source>
</evidence>
<dbReference type="InterPro" id="IPR034829">
    <property type="entry name" value="DnaD-like_sf"/>
</dbReference>
<dbReference type="InterPro" id="IPR036390">
    <property type="entry name" value="WH_DNA-bd_sf"/>
</dbReference>
<evidence type="ECO:0000313" key="5">
    <source>
        <dbReference type="EMBL" id="PNZ48292.1"/>
    </source>
</evidence>
<accession>A0A2K4ADX4</accession>
<gene>
    <name evidence="5" type="ORF">CD116_13420</name>
    <name evidence="4" type="ORF">ILQ21_05680</name>
</gene>
<dbReference type="EMBL" id="JADAMT010000006">
    <property type="protein sequence ID" value="MBE2128529.1"/>
    <property type="molecule type" value="Genomic_DNA"/>
</dbReference>
<dbReference type="SUPFAM" id="SSF46785">
    <property type="entry name" value="Winged helix' DNA-binding domain"/>
    <property type="match status" value="1"/>
</dbReference>
<dbReference type="Gene3D" id="1.10.10.630">
    <property type="entry name" value="DnaD domain-like"/>
    <property type="match status" value="1"/>
</dbReference>
<feature type="compositionally biased region" description="Basic and acidic residues" evidence="2">
    <location>
        <begin position="279"/>
        <end position="290"/>
    </location>
</feature>
<name>A0A2K4ADX4_9STAP</name>
<evidence type="ECO:0000313" key="7">
    <source>
        <dbReference type="Proteomes" id="UP000596960"/>
    </source>
</evidence>
<feature type="domain" description="DnaB/C C-terminal" evidence="3">
    <location>
        <begin position="193"/>
        <end position="267"/>
    </location>
</feature>
<dbReference type="AlphaFoldDB" id="A0A2K4ADX4"/>
<organism evidence="5 6">
    <name type="scientific">Staphylococcus schweitzeri</name>
    <dbReference type="NCBI Taxonomy" id="1654388"/>
    <lineage>
        <taxon>Bacteria</taxon>
        <taxon>Bacillati</taxon>
        <taxon>Bacillota</taxon>
        <taxon>Bacilli</taxon>
        <taxon>Bacillales</taxon>
        <taxon>Staphylococcaceae</taxon>
        <taxon>Staphylococcus</taxon>
    </lineage>
</organism>
<sequence>MAGWIKIHRKIIDHWIWTDSKRLKWWLDLLLLTNHSDKKVMLGGKIVVLKRGSFHTSELKLSERWSVSRNTVRNYLNALEKDNMITTKKTKNGTTIIVHNYGIYQDNDDYKKQQTEQLSEQQNEQQSEQKNEQQTIQQTEQKNEQRTEQKKDNRLNKSLNKTKELKNIKNDKKVKNDKKEKKEKKEKNNYKAFDFFQDNGFGFITQYIVEDINYYLDAFCQDSDEILIAALKIAKDRNKVNWGYAKSILNSWLQMNLNNYDQIKAYEAQYKATKKMQNKQKENYKSKEKTPSWLTNQNQNTVVEVDEEFEKDRAEFFKKLNAHWGD</sequence>
<dbReference type="EMBL" id="PPQS01000051">
    <property type="protein sequence ID" value="PNZ48292.1"/>
    <property type="molecule type" value="Genomic_DNA"/>
</dbReference>
<dbReference type="Proteomes" id="UP000596960">
    <property type="component" value="Unassembled WGS sequence"/>
</dbReference>
<evidence type="ECO:0000259" key="3">
    <source>
        <dbReference type="Pfam" id="PF07261"/>
    </source>
</evidence>
<dbReference type="Pfam" id="PF07261">
    <property type="entry name" value="DnaB_2"/>
    <property type="match status" value="1"/>
</dbReference>